<keyword evidence="6" id="KW-0812">Transmembrane</keyword>
<sequence>MKNRPGRKRGIWAITLLILGVALNGIALALMVSQFKVHSYEGAAMLPTLPHGDLVMVKRHPSEVHRGDVVTYDPVGWEGPGPNLGRVVAVGGDHIAYAKGDRTLTLNGRPLEEPYVLDDAPGAPDLAFAVSVPQGRVFILGDNRGNSADSRYYSELQQGTLPVSAVTGLRIAEEDSVLMGVLGLVSSVGTLALPVGIGLGIAALVARRKKQPVPAGPVWGAVHVDEP</sequence>
<dbReference type="InterPro" id="IPR000223">
    <property type="entry name" value="Pept_S26A_signal_pept_1"/>
</dbReference>
<dbReference type="SUPFAM" id="SSF51306">
    <property type="entry name" value="LexA/Signal peptidase"/>
    <property type="match status" value="1"/>
</dbReference>
<dbReference type="GeneID" id="95590506"/>
<evidence type="ECO:0000256" key="3">
    <source>
        <dbReference type="ARBA" id="ARBA00009370"/>
    </source>
</evidence>
<dbReference type="Pfam" id="PF10502">
    <property type="entry name" value="Peptidase_S26"/>
    <property type="match status" value="1"/>
</dbReference>
<dbReference type="PANTHER" id="PTHR43390">
    <property type="entry name" value="SIGNAL PEPTIDASE I"/>
    <property type="match status" value="1"/>
</dbReference>
<evidence type="ECO:0000313" key="8">
    <source>
        <dbReference type="EMBL" id="GHI72266.1"/>
    </source>
</evidence>
<comment type="similarity">
    <text evidence="3 6">Belongs to the peptidase S26 family.</text>
</comment>
<keyword evidence="9" id="KW-1185">Reference proteome</keyword>
<keyword evidence="5 6" id="KW-0378">Hydrolase</keyword>
<dbReference type="NCBIfam" id="TIGR02227">
    <property type="entry name" value="sigpep_I_bact"/>
    <property type="match status" value="1"/>
</dbReference>
<proteinExistence type="inferred from homology"/>
<dbReference type="PROSITE" id="PS00761">
    <property type="entry name" value="SPASE_I_3"/>
    <property type="match status" value="1"/>
</dbReference>
<comment type="catalytic activity">
    <reaction evidence="1 6">
        <text>Cleavage of hydrophobic, N-terminal signal or leader sequences from secreted and periplasmic proteins.</text>
        <dbReference type="EC" id="3.4.21.89"/>
    </reaction>
</comment>
<comment type="caution">
    <text evidence="6">Lacks conserved residue(s) required for the propagation of feature annotation.</text>
</comment>
<keyword evidence="6" id="KW-0472">Membrane</keyword>
<dbReference type="Proteomes" id="UP000613974">
    <property type="component" value="Unassembled WGS sequence"/>
</dbReference>
<name>A0ABQ3SVU4_9ACTN</name>
<evidence type="ECO:0000256" key="2">
    <source>
        <dbReference type="ARBA" id="ARBA00004401"/>
    </source>
</evidence>
<feature type="transmembrane region" description="Helical" evidence="6">
    <location>
        <begin position="12"/>
        <end position="32"/>
    </location>
</feature>
<dbReference type="InterPro" id="IPR036286">
    <property type="entry name" value="LexA/Signal_pep-like_sf"/>
</dbReference>
<evidence type="ECO:0000313" key="9">
    <source>
        <dbReference type="Proteomes" id="UP000613974"/>
    </source>
</evidence>
<evidence type="ECO:0000259" key="7">
    <source>
        <dbReference type="Pfam" id="PF10502"/>
    </source>
</evidence>
<dbReference type="InterPro" id="IPR019533">
    <property type="entry name" value="Peptidase_S26"/>
</dbReference>
<accession>A0ABQ3SVU4</accession>
<feature type="transmembrane region" description="Helical" evidence="6">
    <location>
        <begin position="177"/>
        <end position="205"/>
    </location>
</feature>
<organism evidence="8 9">
    <name type="scientific">Streptomyces nojiriensis</name>
    <dbReference type="NCBI Taxonomy" id="66374"/>
    <lineage>
        <taxon>Bacteria</taxon>
        <taxon>Bacillati</taxon>
        <taxon>Actinomycetota</taxon>
        <taxon>Actinomycetes</taxon>
        <taxon>Kitasatosporales</taxon>
        <taxon>Streptomycetaceae</taxon>
        <taxon>Streptomyces</taxon>
    </lineage>
</organism>
<gene>
    <name evidence="8" type="ORF">Snoj_61840</name>
</gene>
<evidence type="ECO:0000256" key="4">
    <source>
        <dbReference type="ARBA" id="ARBA00013208"/>
    </source>
</evidence>
<comment type="caution">
    <text evidence="8">The sequence shown here is derived from an EMBL/GenBank/DDBJ whole genome shotgun (WGS) entry which is preliminary data.</text>
</comment>
<dbReference type="PRINTS" id="PR00727">
    <property type="entry name" value="LEADERPTASE"/>
</dbReference>
<protein>
    <recommendedName>
        <fullName evidence="4 6">Signal peptidase I</fullName>
        <ecNumber evidence="4 6">3.4.21.89</ecNumber>
    </recommendedName>
</protein>
<dbReference type="EMBL" id="BNEC01000005">
    <property type="protein sequence ID" value="GHI72266.1"/>
    <property type="molecule type" value="Genomic_DNA"/>
</dbReference>
<reference evidence="9" key="1">
    <citation type="submission" date="2023-07" db="EMBL/GenBank/DDBJ databases">
        <title>Whole genome shotgun sequence of Streptomyces nojiriensis NBRC 13794.</title>
        <authorList>
            <person name="Komaki H."/>
            <person name="Tamura T."/>
        </authorList>
    </citation>
    <scope>NUCLEOTIDE SEQUENCE [LARGE SCALE GENOMIC DNA]</scope>
    <source>
        <strain evidence="9">NBRC 13794</strain>
    </source>
</reference>
<keyword evidence="6" id="KW-0645">Protease</keyword>
<dbReference type="PANTHER" id="PTHR43390:SF1">
    <property type="entry name" value="CHLOROPLAST PROCESSING PEPTIDASE"/>
    <property type="match status" value="1"/>
</dbReference>
<comment type="subcellular location">
    <subcellularLocation>
        <location evidence="2">Cell membrane</location>
        <topology evidence="2">Single-pass type II membrane protein</topology>
    </subcellularLocation>
    <subcellularLocation>
        <location evidence="6">Membrane</location>
        <topology evidence="6">Single-pass type II membrane protein</topology>
    </subcellularLocation>
</comment>
<dbReference type="CDD" id="cd06530">
    <property type="entry name" value="S26_SPase_I"/>
    <property type="match status" value="1"/>
</dbReference>
<keyword evidence="6" id="KW-1133">Transmembrane helix</keyword>
<evidence type="ECO:0000256" key="1">
    <source>
        <dbReference type="ARBA" id="ARBA00000677"/>
    </source>
</evidence>
<evidence type="ECO:0000256" key="5">
    <source>
        <dbReference type="ARBA" id="ARBA00022801"/>
    </source>
</evidence>
<dbReference type="InterPro" id="IPR019758">
    <property type="entry name" value="Pept_S26A_signal_pept_1_CS"/>
</dbReference>
<feature type="domain" description="Peptidase S26" evidence="7">
    <location>
        <begin position="20"/>
        <end position="168"/>
    </location>
</feature>
<dbReference type="Gene3D" id="2.10.109.10">
    <property type="entry name" value="Umud Fragment, subunit A"/>
    <property type="match status" value="1"/>
</dbReference>
<evidence type="ECO:0000256" key="6">
    <source>
        <dbReference type="RuleBase" id="RU362042"/>
    </source>
</evidence>
<dbReference type="EC" id="3.4.21.89" evidence="4 6"/>
<dbReference type="RefSeq" id="WP_189748544.1">
    <property type="nucleotide sequence ID" value="NZ_BMRL01000048.1"/>
</dbReference>